<name>A0AAD9P7V7_RIDPI</name>
<dbReference type="AlphaFoldDB" id="A0AAD9P7V7"/>
<gene>
    <name evidence="1" type="ORF">NP493_97g03028</name>
</gene>
<evidence type="ECO:0000313" key="1">
    <source>
        <dbReference type="EMBL" id="KAK2189785.1"/>
    </source>
</evidence>
<dbReference type="Proteomes" id="UP001209878">
    <property type="component" value="Unassembled WGS sequence"/>
</dbReference>
<evidence type="ECO:0000313" key="2">
    <source>
        <dbReference type="Proteomes" id="UP001209878"/>
    </source>
</evidence>
<reference evidence="1" key="1">
    <citation type="journal article" date="2023" name="Mol. Biol. Evol.">
        <title>Third-Generation Sequencing Reveals the Adaptive Role of the Epigenome in Three Deep-Sea Polychaetes.</title>
        <authorList>
            <person name="Perez M."/>
            <person name="Aroh O."/>
            <person name="Sun Y."/>
            <person name="Lan Y."/>
            <person name="Juniper S.K."/>
            <person name="Young C.R."/>
            <person name="Angers B."/>
            <person name="Qian P.Y."/>
        </authorList>
    </citation>
    <scope>NUCLEOTIDE SEQUENCE</scope>
    <source>
        <strain evidence="1">R07B-5</strain>
    </source>
</reference>
<dbReference type="EMBL" id="JAODUO010000097">
    <property type="protein sequence ID" value="KAK2189785.1"/>
    <property type="molecule type" value="Genomic_DNA"/>
</dbReference>
<accession>A0AAD9P7V7</accession>
<organism evidence="1 2">
    <name type="scientific">Ridgeia piscesae</name>
    <name type="common">Tubeworm</name>
    <dbReference type="NCBI Taxonomy" id="27915"/>
    <lineage>
        <taxon>Eukaryota</taxon>
        <taxon>Metazoa</taxon>
        <taxon>Spiralia</taxon>
        <taxon>Lophotrochozoa</taxon>
        <taxon>Annelida</taxon>
        <taxon>Polychaeta</taxon>
        <taxon>Sedentaria</taxon>
        <taxon>Canalipalpata</taxon>
        <taxon>Sabellida</taxon>
        <taxon>Siboglinidae</taxon>
        <taxon>Ridgeia</taxon>
    </lineage>
</organism>
<protein>
    <submittedName>
        <fullName evidence="1">Uncharacterized protein</fullName>
    </submittedName>
</protein>
<keyword evidence="2" id="KW-1185">Reference proteome</keyword>
<proteinExistence type="predicted"/>
<comment type="caution">
    <text evidence="1">The sequence shown here is derived from an EMBL/GenBank/DDBJ whole genome shotgun (WGS) entry which is preliminary data.</text>
</comment>
<sequence length="90" mass="9838">MHAGQFAVVGLCDVDVERLTLVNVWAAVSGQLQDDLLWDLPDCLVEGLQVIWDAVNVLTGAVVCDELILHLALPQAQLCEVFQQVLVDNL</sequence>